<evidence type="ECO:0000313" key="3">
    <source>
        <dbReference type="Proteomes" id="UP000540423"/>
    </source>
</evidence>
<accession>A0A7X0HPW4</accession>
<dbReference type="InterPro" id="IPR053847">
    <property type="entry name" value="DUF6928"/>
</dbReference>
<feature type="region of interest" description="Disordered" evidence="1">
    <location>
        <begin position="125"/>
        <end position="171"/>
    </location>
</feature>
<gene>
    <name evidence="2" type="ORF">HNQ79_006726</name>
</gene>
<evidence type="ECO:0000313" key="2">
    <source>
        <dbReference type="EMBL" id="MBB6440213.1"/>
    </source>
</evidence>
<dbReference type="EMBL" id="JACHEM010000045">
    <property type="protein sequence ID" value="MBB6440213.1"/>
    <property type="molecule type" value="Genomic_DNA"/>
</dbReference>
<comment type="caution">
    <text evidence="2">The sequence shown here is derived from an EMBL/GenBank/DDBJ whole genome shotgun (WGS) entry which is preliminary data.</text>
</comment>
<dbReference type="AlphaFoldDB" id="A0A7X0HPW4"/>
<dbReference type="Pfam" id="PF21997">
    <property type="entry name" value="DUF6928"/>
    <property type="match status" value="2"/>
</dbReference>
<reference evidence="2 3" key="1">
    <citation type="submission" date="2020-08" db="EMBL/GenBank/DDBJ databases">
        <title>Genomic Encyclopedia of Type Strains, Phase IV (KMG-IV): sequencing the most valuable type-strain genomes for metagenomic binning, comparative biology and taxonomic classification.</title>
        <authorList>
            <person name="Goeker M."/>
        </authorList>
    </citation>
    <scope>NUCLEOTIDE SEQUENCE [LARGE SCALE GENOMIC DNA]</scope>
    <source>
        <strain evidence="2 3">DSM 40141</strain>
    </source>
</reference>
<dbReference type="Proteomes" id="UP000540423">
    <property type="component" value="Unassembled WGS sequence"/>
</dbReference>
<proteinExistence type="predicted"/>
<evidence type="ECO:0000256" key="1">
    <source>
        <dbReference type="SAM" id="MobiDB-lite"/>
    </source>
</evidence>
<keyword evidence="3" id="KW-1185">Reference proteome</keyword>
<sequence length="171" mass="18092">MADEAEARLLAATVLAVEGLEPAGPRVLDEVVRPKPRLVCAGQFADVDILTSQDLGRSCPSELAEYVSRTGSLRLSPDEGVIEQIGNPLPLERGFWAGQHPVRHAPGYPCPSTRWIWATKSCGSSAGSSSKAGSTTAASIPTSRCHPSTKQTSRPGRRSCGAAAQRMVRAK</sequence>
<feature type="compositionally biased region" description="Low complexity" evidence="1">
    <location>
        <begin position="125"/>
        <end position="139"/>
    </location>
</feature>
<name>A0A7X0HPW4_9ACTN</name>
<feature type="compositionally biased region" description="Polar residues" evidence="1">
    <location>
        <begin position="140"/>
        <end position="154"/>
    </location>
</feature>
<protein>
    <submittedName>
        <fullName evidence="2">Uncharacterized protein</fullName>
    </submittedName>
</protein>
<organism evidence="2 3">
    <name type="scientific">Streptomyces candidus</name>
    <dbReference type="NCBI Taxonomy" id="67283"/>
    <lineage>
        <taxon>Bacteria</taxon>
        <taxon>Bacillati</taxon>
        <taxon>Actinomycetota</taxon>
        <taxon>Actinomycetes</taxon>
        <taxon>Kitasatosporales</taxon>
        <taxon>Streptomycetaceae</taxon>
        <taxon>Streptomyces</taxon>
    </lineage>
</organism>